<evidence type="ECO:0000313" key="5">
    <source>
        <dbReference type="Proteomes" id="UP000245383"/>
    </source>
</evidence>
<dbReference type="InterPro" id="IPR036277">
    <property type="entry name" value="SMC_hinge_sf"/>
</dbReference>
<dbReference type="GO" id="GO:0007059">
    <property type="term" value="P:chromosome segregation"/>
    <property type="evidence" value="ECO:0007669"/>
    <property type="project" value="UniProtKB-ARBA"/>
</dbReference>
<keyword evidence="1 2" id="KW-0175">Coiled coil</keyword>
<dbReference type="PIRSF" id="PIRSF005719">
    <property type="entry name" value="SMC"/>
    <property type="match status" value="1"/>
</dbReference>
<dbReference type="Proteomes" id="UP000245383">
    <property type="component" value="Unassembled WGS sequence"/>
</dbReference>
<evidence type="ECO:0000313" key="4">
    <source>
        <dbReference type="EMBL" id="PVU96410.1"/>
    </source>
</evidence>
<organism evidence="4 5">
    <name type="scientific">Smittium simulii</name>
    <dbReference type="NCBI Taxonomy" id="133385"/>
    <lineage>
        <taxon>Eukaryota</taxon>
        <taxon>Fungi</taxon>
        <taxon>Fungi incertae sedis</taxon>
        <taxon>Zoopagomycota</taxon>
        <taxon>Kickxellomycotina</taxon>
        <taxon>Harpellomycetes</taxon>
        <taxon>Harpellales</taxon>
        <taxon>Legeriomycetaceae</taxon>
        <taxon>Smittium</taxon>
    </lineage>
</organism>
<dbReference type="EMBL" id="MBFR01000033">
    <property type="protein sequence ID" value="PVU96410.1"/>
    <property type="molecule type" value="Genomic_DNA"/>
</dbReference>
<feature type="coiled-coil region" evidence="2">
    <location>
        <begin position="317"/>
        <end position="365"/>
    </location>
</feature>
<dbReference type="GO" id="GO:0051276">
    <property type="term" value="P:chromosome organization"/>
    <property type="evidence" value="ECO:0007669"/>
    <property type="project" value="InterPro"/>
</dbReference>
<feature type="domain" description="SMC hinge" evidence="3">
    <location>
        <begin position="428"/>
        <end position="549"/>
    </location>
</feature>
<name>A0A2T9YVN6_9FUNG</name>
<dbReference type="GO" id="GO:0005524">
    <property type="term" value="F:ATP binding"/>
    <property type="evidence" value="ECO:0007669"/>
    <property type="project" value="InterPro"/>
</dbReference>
<dbReference type="PANTHER" id="PTHR43977">
    <property type="entry name" value="STRUCTURAL MAINTENANCE OF CHROMOSOMES PROTEIN 3"/>
    <property type="match status" value="1"/>
</dbReference>
<dbReference type="Gene3D" id="3.30.70.1620">
    <property type="match status" value="1"/>
</dbReference>
<dbReference type="InterPro" id="IPR027417">
    <property type="entry name" value="P-loop_NTPase"/>
</dbReference>
<dbReference type="GO" id="GO:0016887">
    <property type="term" value="F:ATP hydrolysis activity"/>
    <property type="evidence" value="ECO:0007669"/>
    <property type="project" value="InterPro"/>
</dbReference>
<dbReference type="GO" id="GO:0005694">
    <property type="term" value="C:chromosome"/>
    <property type="evidence" value="ECO:0007669"/>
    <property type="project" value="InterPro"/>
</dbReference>
<dbReference type="SUPFAM" id="SSF75553">
    <property type="entry name" value="Smc hinge domain"/>
    <property type="match status" value="1"/>
</dbReference>
<comment type="caution">
    <text evidence="4">The sequence shown here is derived from an EMBL/GenBank/DDBJ whole genome shotgun (WGS) entry which is preliminary data.</text>
</comment>
<dbReference type="Pfam" id="PF02463">
    <property type="entry name" value="SMC_N"/>
    <property type="match status" value="1"/>
</dbReference>
<dbReference type="AlphaFoldDB" id="A0A2T9YVN6"/>
<dbReference type="InterPro" id="IPR024704">
    <property type="entry name" value="SMC"/>
</dbReference>
<dbReference type="Gene3D" id="1.20.1060.20">
    <property type="match status" value="1"/>
</dbReference>
<accession>A0A2T9YVN6</accession>
<dbReference type="InterPro" id="IPR010935">
    <property type="entry name" value="SMC_hinge"/>
</dbReference>
<dbReference type="SUPFAM" id="SSF52540">
    <property type="entry name" value="P-loop containing nucleoside triphosphate hydrolases"/>
    <property type="match status" value="2"/>
</dbReference>
<dbReference type="FunFam" id="1.20.1060.20:FF:000005">
    <property type="entry name" value="Structural maintenance of chromosomes 2"/>
    <property type="match status" value="1"/>
</dbReference>
<dbReference type="FunFam" id="3.40.50.300:FF:000385">
    <property type="entry name" value="Structural maintenance of chromosomes 2"/>
    <property type="match status" value="1"/>
</dbReference>
<dbReference type="STRING" id="133385.A0A2T9YVN6"/>
<gene>
    <name evidence="4" type="ORF">BB561_001195</name>
</gene>
<dbReference type="InterPro" id="IPR003395">
    <property type="entry name" value="RecF/RecN/SMC_N"/>
</dbReference>
<dbReference type="Pfam" id="PF06470">
    <property type="entry name" value="SMC_hinge"/>
    <property type="match status" value="1"/>
</dbReference>
<sequence length="1082" mass="123444">MDLIYKKGQAGITKASVTVVFNNTDKKSSPPGYEGYMQITLTRQIMVGGKSKFMINGHNALEQTVYNMLQTVQLNINNPHFLIMQGKITQVLNMQPKEILSMIEEAAGTRMFEDRKDKAIKTIIKKDKKIEEIQVILKEEIIPKLDKLREEKQGYLEYQKLCSETDRLDRLVTAFEYTKAEEQLSSTGSSLDSFIQKDASKDVSIREKQEKIEEISKEMVKVKAQLDISDSSIIEEKDLKKDICLQSEKVEKSLASLDEIRIKHQSDYNSKKDLLTEHVNRFKQTNQLFQSLTTGVTTNENNSGGFDQQLQDARNSEIKAKTQVEQFELKVKMLKKEKAELEPKLASSKYEINQLLTRKDTLEKKIAFNTDKLKNINFNKEEEDTLSKAAESQLKSIESLQREEKHLSGILSGLELRYSNPEPGFDRSRVKGVVAQLVRLGDQELYASQALEICAGGKLYNVVVDTDQTGAKLLEKGNLKKRVTIIPLNKISGYKASFNAVKSAKELAPDKVDLALSFIGYDKELTKAMEFVFGNSLICHDSDTAKLVTFNKQVRLKSITLDGDVYDPSGTLQGGSKPNNSGVLEKVAKLNNIRANLEKAKSMYTEINQKIQSKHNAKKEYMQYNSQLDLDKHALSLLINQIDSSMFSKIEKRLCDIDEEIKGYRKQIEEAQKTKIESEQRAKQIQHDMKDFANDKDGKLEEIKEKLDNLQQTVNKLQNEVKKLQKLAQASDLEYEEQASELEQLKKQIQSSAEMINQLNTKKNEQENHLVQLKNEYNQLSKELGNAQLQLQGYNSEIKELENLYKAKTHLLTTTNLNIQKLEREITRIKQEQHNLTKFIKNIIEDHKNLWISELKHLFGHPNSAFDFLNQDPIAAKKNLLILNERLKQLEKTTNLTVQSNIESVEIRENSLKQMMRTVLKDKRKIQETINSLDQYKLEALDRTWEKVNIDFGNIFSDLLPGNTAKLDILENLPITSGLQIKVNLGGVWKNSLNELSGGQRSLVALSLILALLQFKPAPMYILDEIDAALDLSHTQNIGKLFKSRFKGSQFIVVSLKEGMFNNANVLFRARFRNGVSTIEKA</sequence>
<reference evidence="4 5" key="1">
    <citation type="journal article" date="2018" name="MBio">
        <title>Comparative Genomics Reveals the Core Gene Toolbox for the Fungus-Insect Symbiosis.</title>
        <authorList>
            <person name="Wang Y."/>
            <person name="Stata M."/>
            <person name="Wang W."/>
            <person name="Stajich J.E."/>
            <person name="White M.M."/>
            <person name="Moncalvo J.M."/>
        </authorList>
    </citation>
    <scope>NUCLEOTIDE SEQUENCE [LARGE SCALE GENOMIC DNA]</scope>
    <source>
        <strain evidence="4 5">SWE-8-4</strain>
    </source>
</reference>
<feature type="coiled-coil region" evidence="2">
    <location>
        <begin position="661"/>
        <end position="839"/>
    </location>
</feature>
<evidence type="ECO:0000256" key="1">
    <source>
        <dbReference type="ARBA" id="ARBA00023054"/>
    </source>
</evidence>
<proteinExistence type="predicted"/>
<evidence type="ECO:0000256" key="2">
    <source>
        <dbReference type="SAM" id="Coils"/>
    </source>
</evidence>
<keyword evidence="5" id="KW-1185">Reference proteome</keyword>
<dbReference type="SMART" id="SM00968">
    <property type="entry name" value="SMC_hinge"/>
    <property type="match status" value="1"/>
</dbReference>
<dbReference type="OrthoDB" id="10255539at2759"/>
<evidence type="ECO:0000259" key="3">
    <source>
        <dbReference type="SMART" id="SM00968"/>
    </source>
</evidence>
<dbReference type="Gene3D" id="3.40.50.300">
    <property type="entry name" value="P-loop containing nucleotide triphosphate hydrolases"/>
    <property type="match status" value="2"/>
</dbReference>
<protein>
    <recommendedName>
        <fullName evidence="3">SMC hinge domain-containing protein</fullName>
    </recommendedName>
</protein>